<accession>A0A109RP43</accession>
<feature type="signal peptide" evidence="3">
    <location>
        <begin position="1"/>
        <end position="20"/>
    </location>
</feature>
<evidence type="ECO:0000256" key="1">
    <source>
        <dbReference type="SAM" id="Coils"/>
    </source>
</evidence>
<feature type="chain" id="PRO_5007140399" description="tRNA (Guanine-N1)-methyltransferase" evidence="3">
    <location>
        <begin position="21"/>
        <end position="196"/>
    </location>
</feature>
<organism evidence="4 5">
    <name type="scientific">Lutibacter profundi</name>
    <dbReference type="NCBI Taxonomy" id="1622118"/>
    <lineage>
        <taxon>Bacteria</taxon>
        <taxon>Pseudomonadati</taxon>
        <taxon>Bacteroidota</taxon>
        <taxon>Flavobacteriia</taxon>
        <taxon>Flavobacteriales</taxon>
        <taxon>Flavobacteriaceae</taxon>
        <taxon>Lutibacter</taxon>
    </lineage>
</organism>
<evidence type="ECO:0000313" key="4">
    <source>
        <dbReference type="EMBL" id="AMC10406.1"/>
    </source>
</evidence>
<keyword evidence="3" id="KW-0732">Signal</keyword>
<name>A0A109RP43_9FLAO</name>
<sequence length="196" mass="22703">MKTKILILIVVVFSSTALFSQTTKKFIDTGSVKNQFDYLINKSYKYKDYKSVKISWLHKLKANVADSISTLKKEIRSTNATINSQNKKIDSLKLAINSSKETVDNLNTKIDSISIIGIQFNKGTFKTIVFSFIGILVILLLFFITRFKQSNTITKQTKQTLKELDEEFETHRKIALEREQKVRRQLQDELNKQKKE</sequence>
<evidence type="ECO:0000256" key="2">
    <source>
        <dbReference type="SAM" id="Phobius"/>
    </source>
</evidence>
<feature type="transmembrane region" description="Helical" evidence="2">
    <location>
        <begin position="128"/>
        <end position="147"/>
    </location>
</feature>
<evidence type="ECO:0000313" key="5">
    <source>
        <dbReference type="Proteomes" id="UP000059672"/>
    </source>
</evidence>
<dbReference type="KEGG" id="lut:Lupro_03690"/>
<dbReference type="RefSeq" id="WP_068206388.1">
    <property type="nucleotide sequence ID" value="NZ_CP013355.1"/>
</dbReference>
<keyword evidence="5" id="KW-1185">Reference proteome</keyword>
<reference evidence="5" key="1">
    <citation type="submission" date="2015-12" db="EMBL/GenBank/DDBJ databases">
        <title>Complete genome sequence of Lutibacter profundus strain LP1.</title>
        <authorList>
            <person name="Wissuwa J."/>
            <person name="Le Moine Bauer S."/>
            <person name="Stokke R."/>
            <person name="Dahle H."/>
            <person name="Steen I.H."/>
        </authorList>
    </citation>
    <scope>NUCLEOTIDE SEQUENCE [LARGE SCALE GENOMIC DNA]</scope>
    <source>
        <strain evidence="5">LP1</strain>
    </source>
</reference>
<dbReference type="STRING" id="1622118.Lupro_03690"/>
<evidence type="ECO:0008006" key="6">
    <source>
        <dbReference type="Google" id="ProtNLM"/>
    </source>
</evidence>
<proteinExistence type="predicted"/>
<feature type="coiled-coil region" evidence="1">
    <location>
        <begin position="68"/>
        <end position="109"/>
    </location>
</feature>
<keyword evidence="1" id="KW-0175">Coiled coil</keyword>
<gene>
    <name evidence="4" type="ORF">Lupro_03690</name>
</gene>
<dbReference type="Proteomes" id="UP000059672">
    <property type="component" value="Chromosome"/>
</dbReference>
<keyword evidence="2" id="KW-0472">Membrane</keyword>
<protein>
    <recommendedName>
        <fullName evidence="6">tRNA (Guanine-N1)-methyltransferase</fullName>
    </recommendedName>
</protein>
<keyword evidence="2" id="KW-1133">Transmembrane helix</keyword>
<dbReference type="SUPFAM" id="SSF58100">
    <property type="entry name" value="Bacterial hemolysins"/>
    <property type="match status" value="1"/>
</dbReference>
<dbReference type="OrthoDB" id="981213at2"/>
<keyword evidence="2" id="KW-0812">Transmembrane</keyword>
<evidence type="ECO:0000256" key="3">
    <source>
        <dbReference type="SAM" id="SignalP"/>
    </source>
</evidence>
<reference evidence="4 5" key="2">
    <citation type="journal article" date="2016" name="Int. J. Syst. Evol. Microbiol.">
        <title>Lutibacter profundi sp. nov., isolated from a deep-sea hydrothermal system on the Arctic Mid-Ocean Ridge and emended description of the genus Lutibacter.</title>
        <authorList>
            <person name="Le Moine Bauer S."/>
            <person name="Roalkvam I."/>
            <person name="Steen I.H."/>
            <person name="Dahle H."/>
        </authorList>
    </citation>
    <scope>NUCLEOTIDE SEQUENCE [LARGE SCALE GENOMIC DNA]</scope>
    <source>
        <strain evidence="4 5">LP1</strain>
    </source>
</reference>
<dbReference type="PATRIC" id="fig|1622118.3.peg.781"/>
<dbReference type="EMBL" id="CP013355">
    <property type="protein sequence ID" value="AMC10406.1"/>
    <property type="molecule type" value="Genomic_DNA"/>
</dbReference>
<dbReference type="AlphaFoldDB" id="A0A109RP43"/>